<dbReference type="InterPro" id="IPR001045">
    <property type="entry name" value="Spermi_synthase"/>
</dbReference>
<keyword evidence="5" id="KW-0812">Transmembrane</keyword>
<evidence type="ECO:0000313" key="8">
    <source>
        <dbReference type="EMBL" id="CUS34872.1"/>
    </source>
</evidence>
<comment type="subunit">
    <text evidence="5">Homodimer or homotetramer.</text>
</comment>
<dbReference type="Proteomes" id="UP000198736">
    <property type="component" value="Unassembled WGS sequence"/>
</dbReference>
<feature type="transmembrane region" description="Helical" evidence="5">
    <location>
        <begin position="43"/>
        <end position="63"/>
    </location>
</feature>
<dbReference type="InterPro" id="IPR030374">
    <property type="entry name" value="PABS"/>
</dbReference>
<dbReference type="EC" id="2.5.1.16" evidence="5"/>
<dbReference type="PANTHER" id="PTHR43317">
    <property type="entry name" value="THERMOSPERMINE SYNTHASE ACAULIS5"/>
    <property type="match status" value="1"/>
</dbReference>
<comment type="pathway">
    <text evidence="5">Amine and polyamine biosynthesis; spermidine biosynthesis; spermidine from putrescine: step 1/1.</text>
</comment>
<dbReference type="PANTHER" id="PTHR43317:SF1">
    <property type="entry name" value="THERMOSPERMINE SYNTHASE ACAULIS5"/>
    <property type="match status" value="1"/>
</dbReference>
<name>A0A0S4LE36_9BACT</name>
<feature type="transmembrane region" description="Helical" evidence="5">
    <location>
        <begin position="75"/>
        <end position="95"/>
    </location>
</feature>
<comment type="similarity">
    <text evidence="1 5">Belongs to the spermidine/spermine synthase family.</text>
</comment>
<feature type="active site" description="Proton acceptor" evidence="5 6">
    <location>
        <position position="365"/>
    </location>
</feature>
<sequence>MTVHPAHIPRWFLLVTALVTGAVVMALEILGSRLLAPVFGSSLFVWGALIGVILAAMSSGYAFGGWISDRYAGSGVLAALLFFSGSWTFLVAWANQPILFEIEKMVQDPRWGPCLAATVLLAPPAFGLSGVLPAMLRLAVADMDHLGRQTGRMIALSTVGSLAGTWGTAFFLLSWLGSQSLMAWLGGIQVGLGILWFMKGTLVRPLIGLLVLGCFALLGTLALHPIPRLKAPIYQEESPYQQVRIREDDLFRYLVLDRTFHATMWKVDPTTLFLPYSQMMVSSLALVSEPKRGLILGHGGGSLAKWLARHWPALELDIVEFDPVVVRMAEEYFEYRPPANHRVFVKDGRAFLNATDHTYDVMWIDAFARDMIPFHLTTAEFYSLVRARLNPEGIVAVNLASSGKESDLARAAAVVQTMRQAFPVLATFAVEGPWKTGMTPAKNLIFFGGHAIEHETENALVAKITDMAMNQRLPMETLALLSTRRIDPWPPGVVLSDDFAPYDLLLGRERSPLVE</sequence>
<keyword evidence="5" id="KW-0472">Membrane</keyword>
<comment type="catalytic activity">
    <reaction evidence="5">
        <text>S-adenosyl 3-(methylsulfanyl)propylamine + putrescine = S-methyl-5'-thioadenosine + spermidine + H(+)</text>
        <dbReference type="Rhea" id="RHEA:12721"/>
        <dbReference type="ChEBI" id="CHEBI:15378"/>
        <dbReference type="ChEBI" id="CHEBI:17509"/>
        <dbReference type="ChEBI" id="CHEBI:57443"/>
        <dbReference type="ChEBI" id="CHEBI:57834"/>
        <dbReference type="ChEBI" id="CHEBI:326268"/>
        <dbReference type="EC" id="2.5.1.16"/>
    </reaction>
</comment>
<dbReference type="HAMAP" id="MF_00198">
    <property type="entry name" value="Spermidine_synth"/>
    <property type="match status" value="1"/>
</dbReference>
<reference evidence="9" key="1">
    <citation type="submission" date="2015-10" db="EMBL/GenBank/DDBJ databases">
        <authorList>
            <person name="Luecker S."/>
            <person name="Luecker S."/>
        </authorList>
    </citation>
    <scope>NUCLEOTIDE SEQUENCE [LARGE SCALE GENOMIC DNA]</scope>
</reference>
<keyword evidence="5" id="KW-1003">Cell membrane</keyword>
<evidence type="ECO:0000313" key="9">
    <source>
        <dbReference type="Proteomes" id="UP000198736"/>
    </source>
</evidence>
<dbReference type="PROSITE" id="PS51006">
    <property type="entry name" value="PABS_2"/>
    <property type="match status" value="1"/>
</dbReference>
<accession>A0A0S4LE36</accession>
<evidence type="ECO:0000256" key="4">
    <source>
        <dbReference type="ARBA" id="ARBA00023115"/>
    </source>
</evidence>
<evidence type="ECO:0000256" key="2">
    <source>
        <dbReference type="ARBA" id="ARBA00022679"/>
    </source>
</evidence>
<dbReference type="NCBIfam" id="NF037959">
    <property type="entry name" value="MFS_SpdSyn"/>
    <property type="match status" value="1"/>
</dbReference>
<dbReference type="UniPathway" id="UPA00248">
    <property type="reaction ID" value="UER00314"/>
</dbReference>
<proteinExistence type="inferred from homology"/>
<feature type="transmembrane region" description="Helical" evidence="5">
    <location>
        <begin position="115"/>
        <end position="141"/>
    </location>
</feature>
<feature type="binding site" evidence="5">
    <location>
        <position position="373"/>
    </location>
    <ligand>
        <name>S-methyl-5'-thioadenosine</name>
        <dbReference type="ChEBI" id="CHEBI:17509"/>
    </ligand>
</feature>
<evidence type="ECO:0000256" key="5">
    <source>
        <dbReference type="HAMAP-Rule" id="MF_00198"/>
    </source>
</evidence>
<dbReference type="GO" id="GO:0010487">
    <property type="term" value="F:thermospermine synthase activity"/>
    <property type="evidence" value="ECO:0007669"/>
    <property type="project" value="TreeGrafter"/>
</dbReference>
<evidence type="ECO:0000256" key="3">
    <source>
        <dbReference type="ARBA" id="ARBA00023066"/>
    </source>
</evidence>
<dbReference type="GO" id="GO:0004766">
    <property type="term" value="F:spermidine synthase activity"/>
    <property type="evidence" value="ECO:0007669"/>
    <property type="project" value="UniProtKB-UniRule"/>
</dbReference>
<protein>
    <recommendedName>
        <fullName evidence="5">Polyamine aminopropyltransferase</fullName>
    </recommendedName>
    <alternativeName>
        <fullName evidence="5">Putrescine aminopropyltransferase</fullName>
        <shortName evidence="5">PAPT</shortName>
    </alternativeName>
    <alternativeName>
        <fullName evidence="5">Spermidine synthase</fullName>
        <shortName evidence="5">SPDS</shortName>
        <shortName evidence="5">SPDSY</shortName>
        <ecNumber evidence="5">2.5.1.16</ecNumber>
    </alternativeName>
</protein>
<comment type="caution">
    <text evidence="5">Lacks conserved residue(s) required for the propagation of feature annotation.</text>
</comment>
<feature type="transmembrane region" description="Helical" evidence="5">
    <location>
        <begin position="205"/>
        <end position="226"/>
    </location>
</feature>
<feature type="binding site" evidence="5">
    <location>
        <begin position="347"/>
        <end position="348"/>
    </location>
    <ligand>
        <name>S-methyl-5'-thioadenosine</name>
        <dbReference type="ChEBI" id="CHEBI:17509"/>
    </ligand>
</feature>
<keyword evidence="9" id="KW-1185">Reference proteome</keyword>
<dbReference type="SUPFAM" id="SSF53335">
    <property type="entry name" value="S-adenosyl-L-methionine-dependent methyltransferases"/>
    <property type="match status" value="1"/>
</dbReference>
<feature type="transmembrane region" description="Helical" evidence="5">
    <location>
        <begin position="12"/>
        <end position="31"/>
    </location>
</feature>
<organism evidence="8 9">
    <name type="scientific">Candidatus Nitrospira nitrificans</name>
    <dbReference type="NCBI Taxonomy" id="1742973"/>
    <lineage>
        <taxon>Bacteria</taxon>
        <taxon>Pseudomonadati</taxon>
        <taxon>Nitrospirota</taxon>
        <taxon>Nitrospiria</taxon>
        <taxon>Nitrospirales</taxon>
        <taxon>Nitrospiraceae</taxon>
        <taxon>Nitrospira</taxon>
    </lineage>
</organism>
<keyword evidence="5" id="KW-1133">Transmembrane helix</keyword>
<dbReference type="CDD" id="cd02440">
    <property type="entry name" value="AdoMet_MTases"/>
    <property type="match status" value="1"/>
</dbReference>
<dbReference type="InterPro" id="IPR029063">
    <property type="entry name" value="SAM-dependent_MTases_sf"/>
</dbReference>
<feature type="transmembrane region" description="Helical" evidence="5">
    <location>
        <begin position="153"/>
        <end position="175"/>
    </location>
</feature>
<dbReference type="Gene3D" id="3.40.50.150">
    <property type="entry name" value="Vaccinia Virus protein VP39"/>
    <property type="match status" value="1"/>
</dbReference>
<dbReference type="OrthoDB" id="9761985at2"/>
<feature type="binding site" evidence="5">
    <location>
        <position position="320"/>
    </location>
    <ligand>
        <name>S-methyl-5'-thioadenosine</name>
        <dbReference type="ChEBI" id="CHEBI:17509"/>
    </ligand>
</feature>
<keyword evidence="4 5" id="KW-0620">Polyamine biosynthesis</keyword>
<evidence type="ECO:0000256" key="1">
    <source>
        <dbReference type="ARBA" id="ARBA00007867"/>
    </source>
</evidence>
<dbReference type="Pfam" id="PF01564">
    <property type="entry name" value="Spermine_synth"/>
    <property type="match status" value="1"/>
</dbReference>
<dbReference type="AlphaFoldDB" id="A0A0S4LE36"/>
<dbReference type="RefSeq" id="WP_090896290.1">
    <property type="nucleotide sequence ID" value="NZ_CZPZ01000011.1"/>
</dbReference>
<feature type="binding site" evidence="5">
    <location>
        <position position="241"/>
    </location>
    <ligand>
        <name>S-methyl-5'-thioadenosine</name>
        <dbReference type="ChEBI" id="CHEBI:17509"/>
    </ligand>
</feature>
<keyword evidence="3 5" id="KW-0745">Spermidine biosynthesis</keyword>
<feature type="domain" description="PABS" evidence="7">
    <location>
        <begin position="207"/>
        <end position="449"/>
    </location>
</feature>
<comment type="function">
    <text evidence="5">Catalyzes the irreversible transfer of a propylamine group from the amino donor S-adenosylmethioninamine (decarboxy-AdoMet) to putrescine (1,4-diaminobutane) to yield spermidine.</text>
</comment>
<evidence type="ECO:0000256" key="6">
    <source>
        <dbReference type="PROSITE-ProRule" id="PRU00354"/>
    </source>
</evidence>
<dbReference type="GO" id="GO:0005886">
    <property type="term" value="C:plasma membrane"/>
    <property type="evidence" value="ECO:0007669"/>
    <property type="project" value="UniProtKB-SubCell"/>
</dbReference>
<keyword evidence="2 5" id="KW-0808">Transferase</keyword>
<dbReference type="STRING" id="1742973.COMA2_190078"/>
<evidence type="ECO:0000259" key="7">
    <source>
        <dbReference type="PROSITE" id="PS51006"/>
    </source>
</evidence>
<feature type="transmembrane region" description="Helical" evidence="5">
    <location>
        <begin position="181"/>
        <end position="198"/>
    </location>
</feature>
<gene>
    <name evidence="5" type="primary">speE</name>
    <name evidence="8" type="ORF">COMA2_190078</name>
</gene>
<dbReference type="EMBL" id="CZPZ01000011">
    <property type="protein sequence ID" value="CUS34872.1"/>
    <property type="molecule type" value="Genomic_DNA"/>
</dbReference>
<comment type="subcellular location">
    <subcellularLocation>
        <location evidence="5">Cell membrane</location>
        <topology evidence="5">Multi-pass membrane protein</topology>
    </subcellularLocation>
</comment>
<dbReference type="GO" id="GO:0008295">
    <property type="term" value="P:spermidine biosynthetic process"/>
    <property type="evidence" value="ECO:0007669"/>
    <property type="project" value="UniProtKB-UniRule"/>
</dbReference>